<sequence>MNTLDAEAIYASLLNALRQGIAGRDIALIGVHSGGAWIAERLHRDLGLQRPCGFLSSAFHRDDYGRRGLPAEMKATELPFEVNGADVVLVDDILFTGRTVRASLNEIFDYGRPARVQLAVLLDRGGRELPVAADYCGAVHPLPPERNFALSRREDGRFDLRIEEGEG</sequence>
<dbReference type="GO" id="GO:0004845">
    <property type="term" value="F:uracil phosphoribosyltransferase activity"/>
    <property type="evidence" value="ECO:0007669"/>
    <property type="project" value="UniProtKB-EC"/>
</dbReference>
<proteinExistence type="predicted"/>
<dbReference type="CDD" id="cd06223">
    <property type="entry name" value="PRTases_typeI"/>
    <property type="match status" value="1"/>
</dbReference>
<dbReference type="InterPro" id="IPR050137">
    <property type="entry name" value="PyrR_bifunctional"/>
</dbReference>
<reference evidence="2 3" key="1">
    <citation type="submission" date="2019-06" db="EMBL/GenBank/DDBJ databases">
        <title>Quisquiliibacterium sp. nov., isolated from a maize field.</title>
        <authorList>
            <person name="Lin S.-Y."/>
            <person name="Tsai C.-F."/>
            <person name="Young C.-C."/>
        </authorList>
    </citation>
    <scope>NUCLEOTIDE SEQUENCE [LARGE SCALE GENOMIC DNA]</scope>
    <source>
        <strain evidence="2 3">CC-CFT501</strain>
    </source>
</reference>
<dbReference type="OrthoDB" id="9802227at2"/>
<comment type="caution">
    <text evidence="2">The sequence shown here is derived from an EMBL/GenBank/DDBJ whole genome shotgun (WGS) entry which is preliminary data.</text>
</comment>
<dbReference type="EC" id="2.4.2.9" evidence="2"/>
<accession>A0A5C8NZ04</accession>
<dbReference type="AlphaFoldDB" id="A0A5C8NZ04"/>
<protein>
    <submittedName>
        <fullName evidence="2">Bifunctional pyr operon transcriptional regulator/uracil phosphoribosyltransferase PyrR</fullName>
        <ecNumber evidence="2">2.4.2.9</ecNumber>
    </submittedName>
</protein>
<keyword evidence="2" id="KW-0328">Glycosyltransferase</keyword>
<evidence type="ECO:0000313" key="2">
    <source>
        <dbReference type="EMBL" id="TXL66366.1"/>
    </source>
</evidence>
<dbReference type="Proteomes" id="UP000321548">
    <property type="component" value="Unassembled WGS sequence"/>
</dbReference>
<dbReference type="Gene3D" id="3.40.50.2020">
    <property type="match status" value="1"/>
</dbReference>
<evidence type="ECO:0000313" key="3">
    <source>
        <dbReference type="Proteomes" id="UP000321548"/>
    </source>
</evidence>
<dbReference type="InterPro" id="IPR029057">
    <property type="entry name" value="PRTase-like"/>
</dbReference>
<keyword evidence="2" id="KW-0808">Transferase</keyword>
<evidence type="ECO:0000259" key="1">
    <source>
        <dbReference type="Pfam" id="PF00156"/>
    </source>
</evidence>
<gene>
    <name evidence="2" type="primary">pyrR</name>
    <name evidence="2" type="ORF">FHP08_09905</name>
</gene>
<dbReference type="NCBIfam" id="NF003545">
    <property type="entry name" value="PRK05205.1-1"/>
    <property type="match status" value="1"/>
</dbReference>
<feature type="domain" description="Phosphoribosyltransferase" evidence="1">
    <location>
        <begin position="8"/>
        <end position="133"/>
    </location>
</feature>
<dbReference type="PANTHER" id="PTHR11608">
    <property type="entry name" value="BIFUNCTIONAL PROTEIN PYRR"/>
    <property type="match status" value="1"/>
</dbReference>
<dbReference type="SUPFAM" id="SSF53271">
    <property type="entry name" value="PRTase-like"/>
    <property type="match status" value="1"/>
</dbReference>
<keyword evidence="3" id="KW-1185">Reference proteome</keyword>
<organism evidence="2 3">
    <name type="scientific">Zeimonas arvi</name>
    <dbReference type="NCBI Taxonomy" id="2498847"/>
    <lineage>
        <taxon>Bacteria</taxon>
        <taxon>Pseudomonadati</taxon>
        <taxon>Pseudomonadota</taxon>
        <taxon>Betaproteobacteria</taxon>
        <taxon>Burkholderiales</taxon>
        <taxon>Burkholderiaceae</taxon>
        <taxon>Zeimonas</taxon>
    </lineage>
</organism>
<dbReference type="RefSeq" id="WP_147704277.1">
    <property type="nucleotide sequence ID" value="NZ_VDUY01000003.1"/>
</dbReference>
<dbReference type="PANTHER" id="PTHR11608:SF0">
    <property type="entry name" value="BIFUNCTIONAL PROTEIN PYRR"/>
    <property type="match status" value="1"/>
</dbReference>
<dbReference type="InterPro" id="IPR000836">
    <property type="entry name" value="PRTase_dom"/>
</dbReference>
<dbReference type="Pfam" id="PF00156">
    <property type="entry name" value="Pribosyltran"/>
    <property type="match status" value="1"/>
</dbReference>
<dbReference type="EMBL" id="VDUY01000003">
    <property type="protein sequence ID" value="TXL66366.1"/>
    <property type="molecule type" value="Genomic_DNA"/>
</dbReference>
<name>A0A5C8NZ04_9BURK</name>